<dbReference type="EMBL" id="LJYF01000051">
    <property type="protein sequence ID" value="KRP85800.1"/>
    <property type="molecule type" value="Genomic_DNA"/>
</dbReference>
<name>A0A0R3BK60_9BRAD</name>
<evidence type="ECO:0000313" key="2">
    <source>
        <dbReference type="Proteomes" id="UP000051380"/>
    </source>
</evidence>
<proteinExistence type="predicted"/>
<dbReference type="AlphaFoldDB" id="A0A0R3BK60"/>
<sequence length="223" mass="24034">MLAALLRAAQAGPAVETQNWSYSKKSNGTDAVAVEKSISLIWDTRIGADMTVARDPTTTWDLLAEKAANRGSVLQSSGTAWAAATAPGAGSIWDKAVVGARFDSGQQSSKISISIMKSVPLRRNDLLALQIDADVAKKQMPLFRLLGHVTRDFEIHHSAKVTFTRIGTSFVVGETISTTDDKWLRYFGAEQTLSNAITISGVIRETAQGSTDMSLTAGFKRSW</sequence>
<gene>
    <name evidence="1" type="ORF">AOQ72_03885</name>
</gene>
<accession>A0A0R3BK60</accession>
<dbReference type="Proteomes" id="UP000051380">
    <property type="component" value="Unassembled WGS sequence"/>
</dbReference>
<protein>
    <submittedName>
        <fullName evidence="1">Uncharacterized protein</fullName>
    </submittedName>
</protein>
<organism evidence="1 2">
    <name type="scientific">Bradyrhizobium yuanmingense</name>
    <dbReference type="NCBI Taxonomy" id="108015"/>
    <lineage>
        <taxon>Bacteria</taxon>
        <taxon>Pseudomonadati</taxon>
        <taxon>Pseudomonadota</taxon>
        <taxon>Alphaproteobacteria</taxon>
        <taxon>Hyphomicrobiales</taxon>
        <taxon>Nitrobacteraceae</taxon>
        <taxon>Bradyrhizobium</taxon>
    </lineage>
</organism>
<evidence type="ECO:0000313" key="1">
    <source>
        <dbReference type="EMBL" id="KRP85800.1"/>
    </source>
</evidence>
<comment type="caution">
    <text evidence="1">The sequence shown here is derived from an EMBL/GenBank/DDBJ whole genome shotgun (WGS) entry which is preliminary data.</text>
</comment>
<reference evidence="1 2" key="1">
    <citation type="submission" date="2015-09" db="EMBL/GenBank/DDBJ databases">
        <title>Draft Genome Sequence of the Strain BR 3267 (Bradyrhizobium yuanmingense) recommended as inoculant for cowpea in Brazil.</title>
        <authorList>
            <person name="Simoes-Araujo J.L."/>
            <person name="Zilli J.E."/>
        </authorList>
    </citation>
    <scope>NUCLEOTIDE SEQUENCE [LARGE SCALE GENOMIC DNA]</scope>
    <source>
        <strain evidence="1 2">BR3267</strain>
    </source>
</reference>